<dbReference type="GO" id="GO:0016788">
    <property type="term" value="F:hydrolase activity, acting on ester bonds"/>
    <property type="evidence" value="ECO:0007669"/>
    <property type="project" value="TreeGrafter"/>
</dbReference>
<gene>
    <name evidence="2" type="ORF">I6U51_11165</name>
</gene>
<evidence type="ECO:0000259" key="1">
    <source>
        <dbReference type="Pfam" id="PF00149"/>
    </source>
</evidence>
<feature type="domain" description="Calcineurin-like phosphoesterase" evidence="1">
    <location>
        <begin position="45"/>
        <end position="273"/>
    </location>
</feature>
<dbReference type="PANTHER" id="PTHR32440:SF0">
    <property type="entry name" value="PHOSPHATASE DCR2-RELATED"/>
    <property type="match status" value="1"/>
</dbReference>
<dbReference type="Proteomes" id="UP000622687">
    <property type="component" value="Unassembled WGS sequence"/>
</dbReference>
<dbReference type="InterPro" id="IPR011230">
    <property type="entry name" value="PAP14/16/28/29"/>
</dbReference>
<dbReference type="InterPro" id="IPR004843">
    <property type="entry name" value="Calcineurin-like_PHP"/>
</dbReference>
<reference evidence="2" key="1">
    <citation type="submission" date="2020-12" db="EMBL/GenBank/DDBJ databases">
        <title>Clostridium thailandense sp. nov., a novel acetogenic bacterium isolated from peat land soil in Thailand.</title>
        <authorList>
            <person name="Chaikitkaew S."/>
            <person name="Birkeland N.K."/>
        </authorList>
    </citation>
    <scope>NUCLEOTIDE SEQUENCE</scope>
    <source>
        <strain evidence="2">DSM 17425</strain>
    </source>
</reference>
<evidence type="ECO:0000313" key="2">
    <source>
        <dbReference type="EMBL" id="MBI6873261.1"/>
    </source>
</evidence>
<keyword evidence="3" id="KW-1185">Reference proteome</keyword>
<dbReference type="Pfam" id="PF00149">
    <property type="entry name" value="Metallophos"/>
    <property type="match status" value="1"/>
</dbReference>
<evidence type="ECO:0000313" key="3">
    <source>
        <dbReference type="Proteomes" id="UP000622687"/>
    </source>
</evidence>
<protein>
    <submittedName>
        <fullName evidence="2">Metallophosphoesterase family protein</fullName>
    </submittedName>
</protein>
<dbReference type="PANTHER" id="PTHR32440">
    <property type="entry name" value="PHOSPHATASE DCR2-RELATED-RELATED"/>
    <property type="match status" value="1"/>
</dbReference>
<dbReference type="SUPFAM" id="SSF56300">
    <property type="entry name" value="Metallo-dependent phosphatases"/>
    <property type="match status" value="1"/>
</dbReference>
<dbReference type="PIRSF" id="PIRSF030250">
    <property type="entry name" value="Ptase_At2g46880"/>
    <property type="match status" value="1"/>
</dbReference>
<dbReference type="GO" id="GO:0005737">
    <property type="term" value="C:cytoplasm"/>
    <property type="evidence" value="ECO:0007669"/>
    <property type="project" value="TreeGrafter"/>
</dbReference>
<sequence length="331" mass="37103">MKPNPPKLITNLLSLVHCNVLFKIIYRNNSPLPKHPLKFDTSGKFKIVQFADIQDGPDTDPRTLELMSRILDKEKPNLVVLTGDNIDGKCKTTADVKKAITNIAGPMEARNIPWAIVFGNHDDEHLMMSKEEMMNFYMTFNYNISQIGFKTGSRIGNYNLLIQGASSQAPEFNIYLLDSGKYCTLGIYDYITCSEICWYKTIAKKLKKQYKKVIPAIMFFHIPLQEFHTAYKTGYVDGLRLEHEGASLINTGMFHAIVNTGDVKGIFVGHDHSNTYTAILDGVLLGYAGNTGYATYGNPKLQRGARVFEINESNPSVINTHMIFSGDVGLN</sequence>
<proteinExistence type="predicted"/>
<dbReference type="EMBL" id="JAEEGB010000013">
    <property type="protein sequence ID" value="MBI6873261.1"/>
    <property type="molecule type" value="Genomic_DNA"/>
</dbReference>
<comment type="caution">
    <text evidence="2">The sequence shown here is derived from an EMBL/GenBank/DDBJ whole genome shotgun (WGS) entry which is preliminary data.</text>
</comment>
<dbReference type="InterPro" id="IPR029052">
    <property type="entry name" value="Metallo-depent_PP-like"/>
</dbReference>
<accession>A0A934HRQ5</accession>
<dbReference type="AlphaFoldDB" id="A0A934HRQ5"/>
<dbReference type="RefSeq" id="WP_211142726.1">
    <property type="nucleotide sequence ID" value="NZ_JAEEGB010000013.1"/>
</dbReference>
<organism evidence="2 3">
    <name type="scientific">Clostridium aciditolerans</name>
    <dbReference type="NCBI Taxonomy" id="339861"/>
    <lineage>
        <taxon>Bacteria</taxon>
        <taxon>Bacillati</taxon>
        <taxon>Bacillota</taxon>
        <taxon>Clostridia</taxon>
        <taxon>Eubacteriales</taxon>
        <taxon>Clostridiaceae</taxon>
        <taxon>Clostridium</taxon>
    </lineage>
</organism>
<name>A0A934HRQ5_9CLOT</name>
<dbReference type="Gene3D" id="3.60.21.10">
    <property type="match status" value="1"/>
</dbReference>
<dbReference type="CDD" id="cd07383">
    <property type="entry name" value="MPP_Dcr2"/>
    <property type="match status" value="1"/>
</dbReference>